<sequence length="162" mass="19443">MRSIRRSKRSPKKKSMRKRKSYKMDPGQSLDEDRMVIYERLVEREQEGNIISINATRDVKWDELFTVIEQKEVFFLRLESNFVNDEEVVQKFLENLSNNTTLTVIYMERPNKFLMMPQYFSQLYSICYKHPRLRMIGTGMEGNSFKFGNEVYNRNIIVFNKG</sequence>
<name>A0A6C0KFU3_9ZZZZ</name>
<dbReference type="AlphaFoldDB" id="A0A6C0KFU3"/>
<evidence type="ECO:0000313" key="2">
    <source>
        <dbReference type="EMBL" id="QHU15647.1"/>
    </source>
</evidence>
<feature type="region of interest" description="Disordered" evidence="1">
    <location>
        <begin position="1"/>
        <end position="27"/>
    </location>
</feature>
<dbReference type="EMBL" id="MN740867">
    <property type="protein sequence ID" value="QHU15647.1"/>
    <property type="molecule type" value="Genomic_DNA"/>
</dbReference>
<organism evidence="2">
    <name type="scientific">viral metagenome</name>
    <dbReference type="NCBI Taxonomy" id="1070528"/>
    <lineage>
        <taxon>unclassified sequences</taxon>
        <taxon>metagenomes</taxon>
        <taxon>organismal metagenomes</taxon>
    </lineage>
</organism>
<proteinExistence type="predicted"/>
<reference evidence="2" key="1">
    <citation type="journal article" date="2020" name="Nature">
        <title>Giant virus diversity and host interactions through global metagenomics.</title>
        <authorList>
            <person name="Schulz F."/>
            <person name="Roux S."/>
            <person name="Paez-Espino D."/>
            <person name="Jungbluth S."/>
            <person name="Walsh D.A."/>
            <person name="Denef V.J."/>
            <person name="McMahon K.D."/>
            <person name="Konstantinidis K.T."/>
            <person name="Eloe-Fadrosh E.A."/>
            <person name="Kyrpides N.C."/>
            <person name="Woyke T."/>
        </authorList>
    </citation>
    <scope>NUCLEOTIDE SEQUENCE</scope>
    <source>
        <strain evidence="2">GVMAG-S-3300010158-109</strain>
    </source>
</reference>
<accession>A0A6C0KFU3</accession>
<protein>
    <submittedName>
        <fullName evidence="2">Uncharacterized protein</fullName>
    </submittedName>
</protein>
<feature type="compositionally biased region" description="Basic residues" evidence="1">
    <location>
        <begin position="1"/>
        <end position="21"/>
    </location>
</feature>
<evidence type="ECO:0000256" key="1">
    <source>
        <dbReference type="SAM" id="MobiDB-lite"/>
    </source>
</evidence>